<dbReference type="STRING" id="81824.A9USR0"/>
<dbReference type="InterPro" id="IPR002048">
    <property type="entry name" value="EF_hand_dom"/>
</dbReference>
<keyword evidence="1" id="KW-0479">Metal-binding</keyword>
<evidence type="ECO:0000256" key="4">
    <source>
        <dbReference type="SAM" id="MobiDB-lite"/>
    </source>
</evidence>
<dbReference type="AlphaFoldDB" id="A9USR0"/>
<dbReference type="Gene3D" id="1.10.238.10">
    <property type="entry name" value="EF-hand"/>
    <property type="match status" value="2"/>
</dbReference>
<dbReference type="PROSITE" id="PS50222">
    <property type="entry name" value="EF_HAND_2"/>
    <property type="match status" value="2"/>
</dbReference>
<dbReference type="EMBL" id="CH991544">
    <property type="protein sequence ID" value="EDQ92146.1"/>
    <property type="molecule type" value="Genomic_DNA"/>
</dbReference>
<dbReference type="PANTHER" id="PTHR23049">
    <property type="entry name" value="MYOSIN REGULATORY LIGHT CHAIN 2"/>
    <property type="match status" value="1"/>
</dbReference>
<feature type="compositionally biased region" description="Low complexity" evidence="4">
    <location>
        <begin position="1"/>
        <end position="11"/>
    </location>
</feature>
<sequence>MPQIDTAQAARRANRRKRTTRATSNVFAMFTETQIQEFKEAFNMIDNDRDGYIDAEDLAKTYDSLGSAPTPAELERMLSDAPSRINFTMFLTIFGDRMTGTDPEDTIKNAFMCFDPNSSGKLDEESRLRELLTTMGDRFTQEEVDEMFKYAPIDDQGRFDYVEYTRMMKHGNKEEEAN</sequence>
<reference evidence="6 7" key="1">
    <citation type="journal article" date="2008" name="Nature">
        <title>The genome of the choanoflagellate Monosiga brevicollis and the origin of metazoans.</title>
        <authorList>
            <consortium name="JGI Sequencing"/>
            <person name="King N."/>
            <person name="Westbrook M.J."/>
            <person name="Young S.L."/>
            <person name="Kuo A."/>
            <person name="Abedin M."/>
            <person name="Chapman J."/>
            <person name="Fairclough S."/>
            <person name="Hellsten U."/>
            <person name="Isogai Y."/>
            <person name="Letunic I."/>
            <person name="Marr M."/>
            <person name="Pincus D."/>
            <person name="Putnam N."/>
            <person name="Rokas A."/>
            <person name="Wright K.J."/>
            <person name="Zuzow R."/>
            <person name="Dirks W."/>
            <person name="Good M."/>
            <person name="Goodstein D."/>
            <person name="Lemons D."/>
            <person name="Li W."/>
            <person name="Lyons J.B."/>
            <person name="Morris A."/>
            <person name="Nichols S."/>
            <person name="Richter D.J."/>
            <person name="Salamov A."/>
            <person name="Bork P."/>
            <person name="Lim W.A."/>
            <person name="Manning G."/>
            <person name="Miller W.T."/>
            <person name="McGinnis W."/>
            <person name="Shapiro H."/>
            <person name="Tjian R."/>
            <person name="Grigoriev I.V."/>
            <person name="Rokhsar D."/>
        </authorList>
    </citation>
    <scope>NUCLEOTIDE SEQUENCE [LARGE SCALE GENOMIC DNA]</scope>
    <source>
        <strain evidence="7">MX1 / ATCC 50154</strain>
    </source>
</reference>
<gene>
    <name evidence="6" type="ORF">MONBRDRAFT_14254</name>
</gene>
<dbReference type="eggNOG" id="KOG0031">
    <property type="taxonomic scope" value="Eukaryota"/>
</dbReference>
<dbReference type="RefSeq" id="XP_001743432.1">
    <property type="nucleotide sequence ID" value="XM_001743380.1"/>
</dbReference>
<name>A9USR0_MONBE</name>
<dbReference type="InParanoid" id="A9USR0"/>
<evidence type="ECO:0000259" key="5">
    <source>
        <dbReference type="PROSITE" id="PS50222"/>
    </source>
</evidence>
<dbReference type="Proteomes" id="UP000001357">
    <property type="component" value="Unassembled WGS sequence"/>
</dbReference>
<keyword evidence="3" id="KW-0106">Calcium</keyword>
<dbReference type="InterPro" id="IPR011992">
    <property type="entry name" value="EF-hand-dom_pair"/>
</dbReference>
<evidence type="ECO:0000256" key="2">
    <source>
        <dbReference type="ARBA" id="ARBA00022737"/>
    </source>
</evidence>
<dbReference type="KEGG" id="mbr:MONBRDRAFT_14254"/>
<protein>
    <recommendedName>
        <fullName evidence="5">EF-hand domain-containing protein</fullName>
    </recommendedName>
</protein>
<feature type="domain" description="EF-hand" evidence="5">
    <location>
        <begin position="139"/>
        <end position="174"/>
    </location>
</feature>
<organism evidence="6 7">
    <name type="scientific">Monosiga brevicollis</name>
    <name type="common">Choanoflagellate</name>
    <dbReference type="NCBI Taxonomy" id="81824"/>
    <lineage>
        <taxon>Eukaryota</taxon>
        <taxon>Choanoflagellata</taxon>
        <taxon>Craspedida</taxon>
        <taxon>Salpingoecidae</taxon>
        <taxon>Monosiga</taxon>
    </lineage>
</organism>
<dbReference type="InterPro" id="IPR050403">
    <property type="entry name" value="Myosin_RLC"/>
</dbReference>
<feature type="region of interest" description="Disordered" evidence="4">
    <location>
        <begin position="1"/>
        <end position="21"/>
    </location>
</feature>
<dbReference type="SMART" id="SM00054">
    <property type="entry name" value="EFh"/>
    <property type="match status" value="3"/>
</dbReference>
<proteinExistence type="predicted"/>
<evidence type="ECO:0000256" key="1">
    <source>
        <dbReference type="ARBA" id="ARBA00022723"/>
    </source>
</evidence>
<dbReference type="OMA" id="GVNFTMF"/>
<dbReference type="GO" id="GO:0005509">
    <property type="term" value="F:calcium ion binding"/>
    <property type="evidence" value="ECO:0007669"/>
    <property type="project" value="InterPro"/>
</dbReference>
<dbReference type="GO" id="GO:0016460">
    <property type="term" value="C:myosin II complex"/>
    <property type="evidence" value="ECO:0000318"/>
    <property type="project" value="GO_Central"/>
</dbReference>
<dbReference type="GO" id="GO:0032036">
    <property type="term" value="F:myosin heavy chain binding"/>
    <property type="evidence" value="ECO:0000318"/>
    <property type="project" value="GO_Central"/>
</dbReference>
<evidence type="ECO:0000313" key="7">
    <source>
        <dbReference type="Proteomes" id="UP000001357"/>
    </source>
</evidence>
<keyword evidence="7" id="KW-1185">Reference proteome</keyword>
<dbReference type="FunFam" id="1.10.238.10:FF:000007">
    <property type="entry name" value="Putative myosin regulatory light chain sqh"/>
    <property type="match status" value="1"/>
</dbReference>
<dbReference type="PROSITE" id="PS00018">
    <property type="entry name" value="EF_HAND_1"/>
    <property type="match status" value="1"/>
</dbReference>
<dbReference type="GO" id="GO:0005737">
    <property type="term" value="C:cytoplasm"/>
    <property type="evidence" value="ECO:0000318"/>
    <property type="project" value="GO_Central"/>
</dbReference>
<dbReference type="Pfam" id="PF13499">
    <property type="entry name" value="EF-hand_7"/>
    <property type="match status" value="2"/>
</dbReference>
<dbReference type="GeneID" id="5888284"/>
<keyword evidence="2" id="KW-0677">Repeat</keyword>
<dbReference type="InterPro" id="IPR018247">
    <property type="entry name" value="EF_Hand_1_Ca_BS"/>
</dbReference>
<dbReference type="FunCoup" id="A9USR0">
    <property type="interactions" value="928"/>
</dbReference>
<dbReference type="SUPFAM" id="SSF47473">
    <property type="entry name" value="EF-hand"/>
    <property type="match status" value="1"/>
</dbReference>
<evidence type="ECO:0000313" key="6">
    <source>
        <dbReference type="EMBL" id="EDQ92146.1"/>
    </source>
</evidence>
<accession>A9USR0</accession>
<evidence type="ECO:0000256" key="3">
    <source>
        <dbReference type="ARBA" id="ARBA00022837"/>
    </source>
</evidence>
<feature type="domain" description="EF-hand" evidence="5">
    <location>
        <begin position="33"/>
        <end position="68"/>
    </location>
</feature>